<sequence length="120" mass="13714">MNILRIQIARLSSKMSEPIKTKINECLSRELSPIKLEVVNESYMHGVPKNSETHFKVLVVSEKFTGLSLIQRHRIVNNYLKEELKTEFPHALSIVAKNPTEYDGEYKLEPSPNCRGGFGK</sequence>
<reference evidence="3" key="1">
    <citation type="submission" date="2022-01" db="EMBL/GenBank/DDBJ databases">
        <authorList>
            <person name="King R."/>
        </authorList>
    </citation>
    <scope>NUCLEOTIDE SEQUENCE</scope>
</reference>
<evidence type="ECO:0000313" key="4">
    <source>
        <dbReference type="Proteomes" id="UP001153620"/>
    </source>
</evidence>
<dbReference type="OrthoDB" id="4983at2759"/>
<dbReference type="SUPFAM" id="SSF82657">
    <property type="entry name" value="BolA-like"/>
    <property type="match status" value="1"/>
</dbReference>
<protein>
    <recommendedName>
        <fullName evidence="5">BolA-like protein DDB_G0274169</fullName>
    </recommendedName>
</protein>
<gene>
    <name evidence="3" type="ORF">CHIRRI_LOCUS9694</name>
</gene>
<evidence type="ECO:0000313" key="3">
    <source>
        <dbReference type="EMBL" id="CAG9806840.1"/>
    </source>
</evidence>
<evidence type="ECO:0008006" key="5">
    <source>
        <dbReference type="Google" id="ProtNLM"/>
    </source>
</evidence>
<evidence type="ECO:0000256" key="2">
    <source>
        <dbReference type="RuleBase" id="RU003860"/>
    </source>
</evidence>
<dbReference type="Gene3D" id="3.30.300.90">
    <property type="entry name" value="BolA-like"/>
    <property type="match status" value="1"/>
</dbReference>
<dbReference type="PIRSF" id="PIRSF003113">
    <property type="entry name" value="BolA"/>
    <property type="match status" value="1"/>
</dbReference>
<dbReference type="AlphaFoldDB" id="A0A9N9WUS0"/>
<organism evidence="3 4">
    <name type="scientific">Chironomus riparius</name>
    <dbReference type="NCBI Taxonomy" id="315576"/>
    <lineage>
        <taxon>Eukaryota</taxon>
        <taxon>Metazoa</taxon>
        <taxon>Ecdysozoa</taxon>
        <taxon>Arthropoda</taxon>
        <taxon>Hexapoda</taxon>
        <taxon>Insecta</taxon>
        <taxon>Pterygota</taxon>
        <taxon>Neoptera</taxon>
        <taxon>Endopterygota</taxon>
        <taxon>Diptera</taxon>
        <taxon>Nematocera</taxon>
        <taxon>Chironomoidea</taxon>
        <taxon>Chironomidae</taxon>
        <taxon>Chironominae</taxon>
        <taxon>Chironomus</taxon>
    </lineage>
</organism>
<keyword evidence="4" id="KW-1185">Reference proteome</keyword>
<dbReference type="InterPro" id="IPR002634">
    <property type="entry name" value="BolA"/>
</dbReference>
<dbReference type="PANTHER" id="PTHR46229:SF2">
    <property type="entry name" value="BOLA-LIKE PROTEIN 1"/>
    <property type="match status" value="1"/>
</dbReference>
<name>A0A9N9WUS0_9DIPT</name>
<dbReference type="InterPro" id="IPR050961">
    <property type="entry name" value="BolA/IbaG_stress_morph_reg"/>
</dbReference>
<dbReference type="GO" id="GO:0005739">
    <property type="term" value="C:mitochondrion"/>
    <property type="evidence" value="ECO:0007669"/>
    <property type="project" value="TreeGrafter"/>
</dbReference>
<dbReference type="PANTHER" id="PTHR46229">
    <property type="entry name" value="BOLA TRANSCRIPTION REGULATOR"/>
    <property type="match status" value="1"/>
</dbReference>
<dbReference type="Pfam" id="PF01722">
    <property type="entry name" value="BolA"/>
    <property type="match status" value="1"/>
</dbReference>
<dbReference type="InterPro" id="IPR036065">
    <property type="entry name" value="BolA-like_sf"/>
</dbReference>
<reference evidence="3" key="2">
    <citation type="submission" date="2022-10" db="EMBL/GenBank/DDBJ databases">
        <authorList>
            <consortium name="ENA_rothamsted_submissions"/>
            <consortium name="culmorum"/>
            <person name="King R."/>
        </authorList>
    </citation>
    <scope>NUCLEOTIDE SEQUENCE</scope>
</reference>
<comment type="similarity">
    <text evidence="1 2">Belongs to the BolA/IbaG family.</text>
</comment>
<dbReference type="Proteomes" id="UP001153620">
    <property type="component" value="Chromosome 3"/>
</dbReference>
<proteinExistence type="inferred from homology"/>
<accession>A0A9N9WUS0</accession>
<dbReference type="EMBL" id="OU895879">
    <property type="protein sequence ID" value="CAG9806840.1"/>
    <property type="molecule type" value="Genomic_DNA"/>
</dbReference>
<evidence type="ECO:0000256" key="1">
    <source>
        <dbReference type="ARBA" id="ARBA00005578"/>
    </source>
</evidence>